<keyword evidence="11" id="KW-1015">Disulfide bond</keyword>
<evidence type="ECO:0000256" key="8">
    <source>
        <dbReference type="ARBA" id="ARBA00022879"/>
    </source>
</evidence>
<keyword evidence="8 17" id="KW-0261">Viral envelope protein</keyword>
<feature type="transmembrane region" description="Helical" evidence="15">
    <location>
        <begin position="276"/>
        <end position="294"/>
    </location>
</feature>
<dbReference type="GO" id="GO:0019031">
    <property type="term" value="C:viral envelope"/>
    <property type="evidence" value="ECO:0007669"/>
    <property type="project" value="UniProtKB-KW"/>
</dbReference>
<feature type="domain" description="Alpha-carbonic anhydrase" evidence="16">
    <location>
        <begin position="1"/>
        <end position="235"/>
    </location>
</feature>
<keyword evidence="12" id="KW-1160">Virus entry into host cell</keyword>
<protein>
    <recommendedName>
        <fullName evidence="14">Cell surface-binding protein OPG105</fullName>
    </recommendedName>
    <alternativeName>
        <fullName evidence="13">Carbonic anhydrase homolog</fullName>
    </alternativeName>
</protein>
<gene>
    <name evidence="17" type="primary">D8L</name>
</gene>
<dbReference type="EMBL" id="GU583996">
    <property type="protein sequence ID" value="ADW84801.1"/>
    <property type="molecule type" value="Genomic_DNA"/>
</dbReference>
<evidence type="ECO:0000256" key="3">
    <source>
        <dbReference type="ARBA" id="ARBA00010718"/>
    </source>
</evidence>
<comment type="function">
    <text evidence="1">Binds to chondroitin sulfate on the cell surface to provide virion attachment to target cell.</text>
</comment>
<dbReference type="PANTHER" id="PTHR18952">
    <property type="entry name" value="CARBONIC ANHYDRASE"/>
    <property type="match status" value="1"/>
</dbReference>
<evidence type="ECO:0000256" key="12">
    <source>
        <dbReference type="ARBA" id="ARBA00023296"/>
    </source>
</evidence>
<dbReference type="InterPro" id="IPR023561">
    <property type="entry name" value="Carbonic_anhydrase_a-class"/>
</dbReference>
<evidence type="ECO:0000256" key="1">
    <source>
        <dbReference type="ARBA" id="ARBA00003588"/>
    </source>
</evidence>
<evidence type="ECO:0000256" key="10">
    <source>
        <dbReference type="ARBA" id="ARBA00023136"/>
    </source>
</evidence>
<dbReference type="InterPro" id="IPR036398">
    <property type="entry name" value="CA_dom_sf"/>
</dbReference>
<sequence length="304" mass="35358">MPRQLSPINIETKKAVSTARLKPLDIHYAESKPTTIQNTGKLLWINFMGGYITGGFLPNEYGLSSLHIYWGKEDYYECYHLVDASKNSAQITLGHWNIKNIVLMTRLNLLMMDLSLFLYSYWYCDPTNVYFQHTVTLLDSIISASTSAPFDSVFYLLNLLPSTLDYFTYLGTTINHSADAVWINLPTPINIHGDQLSKFRTLLSSSNHDREPHYITENYRNPYKLNDDTQVYYSGEIIRAATTSPARENYFMRWLSDLRETCFSYYQKYIEGNKTFAIIAIVFVFILTAILFFMSRRYSREKQN</sequence>
<keyword evidence="7" id="KW-1161">Viral attachment to host cell</keyword>
<evidence type="ECO:0000256" key="9">
    <source>
        <dbReference type="ARBA" id="ARBA00022989"/>
    </source>
</evidence>
<evidence type="ECO:0000256" key="11">
    <source>
        <dbReference type="ARBA" id="ARBA00023157"/>
    </source>
</evidence>
<dbReference type="GO" id="GO:0055036">
    <property type="term" value="C:virion membrane"/>
    <property type="evidence" value="ECO:0007669"/>
    <property type="project" value="UniProtKB-SubCell"/>
</dbReference>
<dbReference type="GO" id="GO:0019062">
    <property type="term" value="P:virion attachment to host cell"/>
    <property type="evidence" value="ECO:0007669"/>
    <property type="project" value="UniProtKB-KW"/>
</dbReference>
<name>E9KIJ3_VACCV</name>
<evidence type="ECO:0000256" key="13">
    <source>
        <dbReference type="ARBA" id="ARBA00030449"/>
    </source>
</evidence>
<comment type="subunit">
    <text evidence="4">Homodimer; disulfide-linked.</text>
</comment>
<keyword evidence="5" id="KW-0945">Host-virus interaction</keyword>
<dbReference type="SUPFAM" id="SSF51069">
    <property type="entry name" value="Carbonic anhydrase"/>
    <property type="match status" value="1"/>
</dbReference>
<dbReference type="PANTHER" id="PTHR18952:SF124">
    <property type="entry name" value="CARBONIC ANHYDRASE 7"/>
    <property type="match status" value="1"/>
</dbReference>
<evidence type="ECO:0000259" key="16">
    <source>
        <dbReference type="PROSITE" id="PS51144"/>
    </source>
</evidence>
<comment type="similarity">
    <text evidence="3">Belongs to the alpha-carbonic anhydrase family.</text>
</comment>
<dbReference type="InterPro" id="IPR001148">
    <property type="entry name" value="CA_dom"/>
</dbReference>
<keyword evidence="10 15" id="KW-0472">Membrane</keyword>
<keyword evidence="8 17" id="KW-0946">Virion</keyword>
<evidence type="ECO:0000256" key="7">
    <source>
        <dbReference type="ARBA" id="ARBA00022804"/>
    </source>
</evidence>
<evidence type="ECO:0000256" key="4">
    <source>
        <dbReference type="ARBA" id="ARBA00011748"/>
    </source>
</evidence>
<evidence type="ECO:0000256" key="2">
    <source>
        <dbReference type="ARBA" id="ARBA00004182"/>
    </source>
</evidence>
<reference evidence="17" key="1">
    <citation type="submission" date="2010-01" db="EMBL/GenBank/DDBJ databases">
        <title>Sequence analysis of immunogenic envelope protein genes of buffalopox virus isolates of buffalo, cows and human origin.</title>
        <authorList>
            <person name="Venkatesan G."/>
            <person name="Balamurugan V."/>
            <person name="Siva Shankar M.S."/>
            <person name="Prabhu M."/>
            <person name="Bora D.P."/>
            <person name="Bhanuprakash V."/>
        </authorList>
    </citation>
    <scope>NUCLEOTIDE SEQUENCE</scope>
    <source>
        <strain evidence="17">BPXV Vij/97</strain>
    </source>
</reference>
<dbReference type="GO" id="GO:0008270">
    <property type="term" value="F:zinc ion binding"/>
    <property type="evidence" value="ECO:0007669"/>
    <property type="project" value="InterPro"/>
</dbReference>
<evidence type="ECO:0000256" key="15">
    <source>
        <dbReference type="SAM" id="Phobius"/>
    </source>
</evidence>
<keyword evidence="9 15" id="KW-1133">Transmembrane helix</keyword>
<dbReference type="Gene3D" id="3.10.200.10">
    <property type="entry name" value="Alpha carbonic anhydrase"/>
    <property type="match status" value="1"/>
</dbReference>
<organism evidence="17">
    <name type="scientific">Buffalopox virus</name>
    <dbReference type="NCBI Taxonomy" id="32605"/>
    <lineage>
        <taxon>Viruses</taxon>
        <taxon>Varidnaviria</taxon>
        <taxon>Bamfordvirae</taxon>
        <taxon>Nucleocytoviricota</taxon>
        <taxon>Pokkesviricetes</taxon>
        <taxon>Chitovirales</taxon>
        <taxon>Poxviridae</taxon>
        <taxon>Chordopoxvirinae</taxon>
        <taxon>Orthopoxvirus</taxon>
        <taxon>Vaccinia virus</taxon>
    </lineage>
</organism>
<proteinExistence type="inferred from homology"/>
<evidence type="ECO:0000256" key="6">
    <source>
        <dbReference type="ARBA" id="ARBA00022692"/>
    </source>
</evidence>
<accession>E9KIJ3</accession>
<dbReference type="GO" id="GO:0004089">
    <property type="term" value="F:carbonate dehydratase activity"/>
    <property type="evidence" value="ECO:0007669"/>
    <property type="project" value="InterPro"/>
</dbReference>
<dbReference type="SMART" id="SM01057">
    <property type="entry name" value="Carb_anhydrase"/>
    <property type="match status" value="1"/>
</dbReference>
<dbReference type="PROSITE" id="PS51144">
    <property type="entry name" value="ALPHA_CA_2"/>
    <property type="match status" value="1"/>
</dbReference>
<evidence type="ECO:0000313" key="17">
    <source>
        <dbReference type="EMBL" id="ADW84801.1"/>
    </source>
</evidence>
<dbReference type="Pfam" id="PF00194">
    <property type="entry name" value="Carb_anhydrase"/>
    <property type="match status" value="1"/>
</dbReference>
<keyword evidence="6 15" id="KW-0812">Transmembrane</keyword>
<dbReference type="GO" id="GO:0046718">
    <property type="term" value="P:symbiont entry into host cell"/>
    <property type="evidence" value="ECO:0007669"/>
    <property type="project" value="UniProtKB-KW"/>
</dbReference>
<evidence type="ECO:0000256" key="14">
    <source>
        <dbReference type="ARBA" id="ARBA00034849"/>
    </source>
</evidence>
<evidence type="ECO:0000256" key="5">
    <source>
        <dbReference type="ARBA" id="ARBA00022581"/>
    </source>
</evidence>
<comment type="subcellular location">
    <subcellularLocation>
        <location evidence="2">Virion membrane</location>
    </subcellularLocation>
</comment>